<dbReference type="EMBL" id="CP001089">
    <property type="protein sequence ID" value="ACD96248.1"/>
    <property type="molecule type" value="Genomic_DNA"/>
</dbReference>
<dbReference type="eggNOG" id="COG4249">
    <property type="taxonomic scope" value="Bacteria"/>
</dbReference>
<dbReference type="InterPro" id="IPR001680">
    <property type="entry name" value="WD40_rpt"/>
</dbReference>
<dbReference type="RefSeq" id="WP_012470580.1">
    <property type="nucleotide sequence ID" value="NC_010814.1"/>
</dbReference>
<dbReference type="InterPro" id="IPR029030">
    <property type="entry name" value="Caspase-like_dom_sf"/>
</dbReference>
<proteinExistence type="predicted"/>
<dbReference type="Gene3D" id="3.40.50.1460">
    <property type="match status" value="1"/>
</dbReference>
<dbReference type="SUPFAM" id="SSF82171">
    <property type="entry name" value="DPP6 N-terminal domain-like"/>
    <property type="match status" value="1"/>
</dbReference>
<dbReference type="GO" id="GO:0006508">
    <property type="term" value="P:proteolysis"/>
    <property type="evidence" value="ECO:0007669"/>
    <property type="project" value="InterPro"/>
</dbReference>
<dbReference type="Gene3D" id="2.130.10.10">
    <property type="entry name" value="YVTN repeat-like/Quinoprotein amine dehydrogenase"/>
    <property type="match status" value="2"/>
</dbReference>
<feature type="repeat" description="WD" evidence="1">
    <location>
        <begin position="38"/>
        <end position="79"/>
    </location>
</feature>
<keyword evidence="1" id="KW-0853">WD repeat</keyword>
<keyword evidence="4" id="KW-1185">Reference proteome</keyword>
<dbReference type="PROSITE" id="PS50082">
    <property type="entry name" value="WD_REPEATS_2"/>
    <property type="match status" value="1"/>
</dbReference>
<name>B3E6A1_TRIL1</name>
<gene>
    <name evidence="3" type="ordered locus">Glov_2534</name>
</gene>
<evidence type="ECO:0000256" key="1">
    <source>
        <dbReference type="PROSITE-ProRule" id="PRU00221"/>
    </source>
</evidence>
<dbReference type="InterPro" id="IPR011600">
    <property type="entry name" value="Pept_C14_caspase"/>
</dbReference>
<dbReference type="STRING" id="398767.Glov_2534"/>
<organism evidence="3 4">
    <name type="scientific">Trichlorobacter lovleyi (strain ATCC BAA-1151 / DSM 17278 / SZ)</name>
    <name type="common">Geobacter lovleyi</name>
    <dbReference type="NCBI Taxonomy" id="398767"/>
    <lineage>
        <taxon>Bacteria</taxon>
        <taxon>Pseudomonadati</taxon>
        <taxon>Thermodesulfobacteriota</taxon>
        <taxon>Desulfuromonadia</taxon>
        <taxon>Geobacterales</taxon>
        <taxon>Geobacteraceae</taxon>
        <taxon>Trichlorobacter</taxon>
    </lineage>
</organism>
<dbReference type="Proteomes" id="UP000002420">
    <property type="component" value="Chromosome"/>
</dbReference>
<reference evidence="3 4" key="1">
    <citation type="submission" date="2008-05" db="EMBL/GenBank/DDBJ databases">
        <title>Complete sequence of chromosome of Geobacter lovleyi SZ.</title>
        <authorList>
            <consortium name="US DOE Joint Genome Institute"/>
            <person name="Lucas S."/>
            <person name="Copeland A."/>
            <person name="Lapidus A."/>
            <person name="Glavina del Rio T."/>
            <person name="Dalin E."/>
            <person name="Tice H."/>
            <person name="Bruce D."/>
            <person name="Goodwin L."/>
            <person name="Pitluck S."/>
            <person name="Chertkov O."/>
            <person name="Meincke L."/>
            <person name="Brettin T."/>
            <person name="Detter J.C."/>
            <person name="Han C."/>
            <person name="Tapia R."/>
            <person name="Kuske C.R."/>
            <person name="Schmutz J."/>
            <person name="Larimer F."/>
            <person name="Land M."/>
            <person name="Hauser L."/>
            <person name="Kyrpides N."/>
            <person name="Mikhailova N."/>
            <person name="Sung Y."/>
            <person name="Fletcher K.E."/>
            <person name="Ritalahti K.M."/>
            <person name="Loeffler F.E."/>
            <person name="Richardson P."/>
        </authorList>
    </citation>
    <scope>NUCLEOTIDE SEQUENCE [LARGE SCALE GENOMIC DNA]</scope>
    <source>
        <strain evidence="4">ATCC BAA-1151 / DSM 17278 / SZ</strain>
    </source>
</reference>
<protein>
    <submittedName>
        <fullName evidence="3">Peptidase C14 caspase catalytic subunit p20</fullName>
    </submittedName>
</protein>
<dbReference type="GO" id="GO:0004197">
    <property type="term" value="F:cysteine-type endopeptidase activity"/>
    <property type="evidence" value="ECO:0007669"/>
    <property type="project" value="InterPro"/>
</dbReference>
<evidence type="ECO:0000313" key="3">
    <source>
        <dbReference type="EMBL" id="ACD96248.1"/>
    </source>
</evidence>
<dbReference type="SUPFAM" id="SSF52129">
    <property type="entry name" value="Caspase-like"/>
    <property type="match status" value="1"/>
</dbReference>
<evidence type="ECO:0000259" key="2">
    <source>
        <dbReference type="Pfam" id="PF00656"/>
    </source>
</evidence>
<dbReference type="HOGENOM" id="CLU_009283_0_0_7"/>
<dbReference type="InterPro" id="IPR015943">
    <property type="entry name" value="WD40/YVTN_repeat-like_dom_sf"/>
</dbReference>
<feature type="domain" description="Peptidase C14 caspase" evidence="2">
    <location>
        <begin position="692"/>
        <end position="929"/>
    </location>
</feature>
<dbReference type="KEGG" id="glo:Glov_2534"/>
<dbReference type="AlphaFoldDB" id="B3E6A1"/>
<accession>B3E6A1</accession>
<dbReference type="Pfam" id="PF00656">
    <property type="entry name" value="Peptidase_C14"/>
    <property type="match status" value="1"/>
</dbReference>
<sequence>MARSFQTIWMLTAVVFCFMLGTLPGALWASDKQEVFAQTGHAGLVEFVAINPGASHLVSKEAEGYLKTWEVASGREIRTIKLQTEYGRASNIYFVDDSTFMVLYQKTAELYDLYGKKLRSITLPRFAGPVFLQNPAIGKDGQYLFNGSFGIKIYSMKDGSELVLPEINRYKDYEIYTQNNGVTDLGFGYYGVFHKGTGPDGTVSYVLYDDSLNVRRKGSLVIPTISHGAKFKLSPDGKLVAYQGGRSSSAIQLYDLATGQPVFSYTPRELIKETKVIGGFGDEQLFFRFEPDGRLLVGYVYRTDTPQAARMELVLLTPLKNGMYTERKLLFENLHVSLNYDARPYALAANGLLGVGFNDGRVRVWQTQTGELVRSFGVRPAGFRSSLCSGNRLLNWHEEWSASRKEAVLKFHLWDLETATLKQQNVTTRSRLKGTKVGGLGGGDWEVLDPHELYRKVPPEFMKDGYQELQRYRQLQGMIFLTRNTGDFYTHDTGHKLELRSRKTKQQLADLYTFEDGEWIIITPDGYYNASANGDKYLNVRVGSNIYGIENYRETFFRPDLVKLALAGGSLQGYRTLADVKQPPRASIVQTAVSSANETFKLTLKLEEQGGGVGDVRLFLNGSAVVLDSSRSLKAVQKEGGDATYRSYTLKLSPGSNTIRAIAFNADNSMQSNEAVHQVQASFSAIRKPTLHALVIGVQEFRNPKLQLKYAVADADLFAETLRTAASSLFEEVRVTPLTTREATSRDAIVGALQRYQAINPDDLFILYIASHGTVDEGEYFLITSNVGALSTQKLKSDALSQTALKELVANIPSTKKLIVIDTCNAGQLGQAMQTALLTRGMSEDTAMKVLSRAVGSTILSASTSVQEALEGYQGHGLFTWTLVQGLQGKADKGRSGYIKTTDLAAYVEDEVPNLAEKIFKRAQFPTVSISGQGFPVGKVR</sequence>
<dbReference type="eggNOG" id="COG2319">
    <property type="taxonomic scope" value="Bacteria"/>
</dbReference>
<evidence type="ECO:0000313" key="4">
    <source>
        <dbReference type="Proteomes" id="UP000002420"/>
    </source>
</evidence>